<comment type="subcellular location">
    <subcellularLocation>
        <location evidence="5">Nucleus</location>
    </subcellularLocation>
</comment>
<dbReference type="PANTHER" id="PTHR46078:SF2">
    <property type="entry name" value="FORK-HEAD DOMAIN-CONTAINING PROTEIN"/>
    <property type="match status" value="1"/>
</dbReference>
<organism evidence="8 9">
    <name type="scientific">Scleroderma citrinum Foug A</name>
    <dbReference type="NCBI Taxonomy" id="1036808"/>
    <lineage>
        <taxon>Eukaryota</taxon>
        <taxon>Fungi</taxon>
        <taxon>Dikarya</taxon>
        <taxon>Basidiomycota</taxon>
        <taxon>Agaricomycotina</taxon>
        <taxon>Agaricomycetes</taxon>
        <taxon>Agaricomycetidae</taxon>
        <taxon>Boletales</taxon>
        <taxon>Sclerodermatineae</taxon>
        <taxon>Sclerodermataceae</taxon>
        <taxon>Scleroderma</taxon>
    </lineage>
</organism>
<dbReference type="InterPro" id="IPR001766">
    <property type="entry name" value="Fork_head_dom"/>
</dbReference>
<feature type="domain" description="Fork-head" evidence="7">
    <location>
        <begin position="60"/>
        <end position="156"/>
    </location>
</feature>
<dbReference type="PANTHER" id="PTHR46078">
    <property type="entry name" value="FORKHEAD BOX PROTEIN J2 FAMILY MEMBER"/>
    <property type="match status" value="1"/>
</dbReference>
<evidence type="ECO:0000256" key="5">
    <source>
        <dbReference type="PROSITE-ProRule" id="PRU00089"/>
    </source>
</evidence>
<dbReference type="CDD" id="cd00059">
    <property type="entry name" value="FH_FOX"/>
    <property type="match status" value="1"/>
</dbReference>
<dbReference type="PROSITE" id="PS00658">
    <property type="entry name" value="FORK_HEAD_2"/>
    <property type="match status" value="1"/>
</dbReference>
<feature type="non-terminal residue" evidence="8">
    <location>
        <position position="171"/>
    </location>
</feature>
<dbReference type="Pfam" id="PF00250">
    <property type="entry name" value="Forkhead"/>
    <property type="match status" value="1"/>
</dbReference>
<accession>A0A0C3D9D9</accession>
<reference evidence="9" key="2">
    <citation type="submission" date="2015-01" db="EMBL/GenBank/DDBJ databases">
        <title>Evolutionary Origins and Diversification of the Mycorrhizal Mutualists.</title>
        <authorList>
            <consortium name="DOE Joint Genome Institute"/>
            <consortium name="Mycorrhizal Genomics Consortium"/>
            <person name="Kohler A."/>
            <person name="Kuo A."/>
            <person name="Nagy L.G."/>
            <person name="Floudas D."/>
            <person name="Copeland A."/>
            <person name="Barry K.W."/>
            <person name="Cichocki N."/>
            <person name="Veneault-Fourrey C."/>
            <person name="LaButti K."/>
            <person name="Lindquist E.A."/>
            <person name="Lipzen A."/>
            <person name="Lundell T."/>
            <person name="Morin E."/>
            <person name="Murat C."/>
            <person name="Riley R."/>
            <person name="Ohm R."/>
            <person name="Sun H."/>
            <person name="Tunlid A."/>
            <person name="Henrissat B."/>
            <person name="Grigoriev I.V."/>
            <person name="Hibbett D.S."/>
            <person name="Martin F."/>
        </authorList>
    </citation>
    <scope>NUCLEOTIDE SEQUENCE [LARGE SCALE GENOMIC DNA]</scope>
    <source>
        <strain evidence="9">Foug A</strain>
    </source>
</reference>
<dbReference type="Gene3D" id="1.10.10.10">
    <property type="entry name" value="Winged helix-like DNA-binding domain superfamily/Winged helix DNA-binding domain"/>
    <property type="match status" value="1"/>
</dbReference>
<dbReference type="GO" id="GO:0005634">
    <property type="term" value="C:nucleus"/>
    <property type="evidence" value="ECO:0007669"/>
    <property type="project" value="UniProtKB-SubCell"/>
</dbReference>
<dbReference type="PROSITE" id="PS50039">
    <property type="entry name" value="FORK_HEAD_3"/>
    <property type="match status" value="1"/>
</dbReference>
<keyword evidence="1" id="KW-0805">Transcription regulation</keyword>
<keyword evidence="3" id="KW-0804">Transcription</keyword>
<dbReference type="GO" id="GO:0000978">
    <property type="term" value="F:RNA polymerase II cis-regulatory region sequence-specific DNA binding"/>
    <property type="evidence" value="ECO:0007669"/>
    <property type="project" value="TreeGrafter"/>
</dbReference>
<dbReference type="InParanoid" id="A0A0C3D9D9"/>
<keyword evidence="4 5" id="KW-0539">Nucleus</keyword>
<dbReference type="AlphaFoldDB" id="A0A0C3D9D9"/>
<dbReference type="OrthoDB" id="5954824at2759"/>
<feature type="DNA-binding region" description="Fork-head" evidence="5">
    <location>
        <begin position="60"/>
        <end position="156"/>
    </location>
</feature>
<evidence type="ECO:0000256" key="1">
    <source>
        <dbReference type="ARBA" id="ARBA00023015"/>
    </source>
</evidence>
<dbReference type="EMBL" id="KN822193">
    <property type="protein sequence ID" value="KIM53014.1"/>
    <property type="molecule type" value="Genomic_DNA"/>
</dbReference>
<evidence type="ECO:0000256" key="4">
    <source>
        <dbReference type="ARBA" id="ARBA00023242"/>
    </source>
</evidence>
<dbReference type="STRING" id="1036808.A0A0C3D9D9"/>
<evidence type="ECO:0000313" key="8">
    <source>
        <dbReference type="EMBL" id="KIM53014.1"/>
    </source>
</evidence>
<dbReference type="PRINTS" id="PR00053">
    <property type="entry name" value="FORKHEAD"/>
</dbReference>
<protein>
    <recommendedName>
        <fullName evidence="7">Fork-head domain-containing protein</fullName>
    </recommendedName>
</protein>
<proteinExistence type="predicted"/>
<dbReference type="SMART" id="SM00339">
    <property type="entry name" value="FH"/>
    <property type="match status" value="1"/>
</dbReference>
<evidence type="ECO:0000313" key="9">
    <source>
        <dbReference type="Proteomes" id="UP000053989"/>
    </source>
</evidence>
<dbReference type="GO" id="GO:0000981">
    <property type="term" value="F:DNA-binding transcription factor activity, RNA polymerase II-specific"/>
    <property type="evidence" value="ECO:0007669"/>
    <property type="project" value="TreeGrafter"/>
</dbReference>
<dbReference type="InterPro" id="IPR036390">
    <property type="entry name" value="WH_DNA-bd_sf"/>
</dbReference>
<evidence type="ECO:0000259" key="7">
    <source>
        <dbReference type="PROSITE" id="PS50039"/>
    </source>
</evidence>
<feature type="compositionally biased region" description="Acidic residues" evidence="6">
    <location>
        <begin position="162"/>
        <end position="171"/>
    </location>
</feature>
<dbReference type="HOGENOM" id="CLU_077699_5_0_1"/>
<evidence type="ECO:0000256" key="6">
    <source>
        <dbReference type="SAM" id="MobiDB-lite"/>
    </source>
</evidence>
<gene>
    <name evidence="8" type="ORF">SCLCIDRAFT_139949</name>
</gene>
<evidence type="ECO:0000256" key="3">
    <source>
        <dbReference type="ARBA" id="ARBA00023163"/>
    </source>
</evidence>
<dbReference type="InterPro" id="IPR030456">
    <property type="entry name" value="TF_fork_head_CS_2"/>
</dbReference>
<sequence length="171" mass="19641">MSSTYHQAGPITYSALSSTLEDSGRSAFPDAGPYLRQQLGLAPHKPVSLWSLPDPPPGEKPNQPYPMLIKLAIYGSNSKQLTLQDIYNELEKRFSWFREHRNERAWKNSIRHNLSLNKVFRHVPRPITEPGKGSYWQLDVSGGEGYKRPRKRRNRMSKTTPSDDDEDEMSE</sequence>
<evidence type="ECO:0000256" key="2">
    <source>
        <dbReference type="ARBA" id="ARBA00023125"/>
    </source>
</evidence>
<dbReference type="InterPro" id="IPR036388">
    <property type="entry name" value="WH-like_DNA-bd_sf"/>
</dbReference>
<dbReference type="Proteomes" id="UP000053989">
    <property type="component" value="Unassembled WGS sequence"/>
</dbReference>
<reference evidence="8 9" key="1">
    <citation type="submission" date="2014-04" db="EMBL/GenBank/DDBJ databases">
        <authorList>
            <consortium name="DOE Joint Genome Institute"/>
            <person name="Kuo A."/>
            <person name="Kohler A."/>
            <person name="Nagy L.G."/>
            <person name="Floudas D."/>
            <person name="Copeland A."/>
            <person name="Barry K.W."/>
            <person name="Cichocki N."/>
            <person name="Veneault-Fourrey C."/>
            <person name="LaButti K."/>
            <person name="Lindquist E.A."/>
            <person name="Lipzen A."/>
            <person name="Lundell T."/>
            <person name="Morin E."/>
            <person name="Murat C."/>
            <person name="Sun H."/>
            <person name="Tunlid A."/>
            <person name="Henrissat B."/>
            <person name="Grigoriev I.V."/>
            <person name="Hibbett D.S."/>
            <person name="Martin F."/>
            <person name="Nordberg H.P."/>
            <person name="Cantor M.N."/>
            <person name="Hua S.X."/>
        </authorList>
    </citation>
    <scope>NUCLEOTIDE SEQUENCE [LARGE SCALE GENOMIC DNA]</scope>
    <source>
        <strain evidence="8 9">Foug A</strain>
    </source>
</reference>
<keyword evidence="2 5" id="KW-0238">DNA-binding</keyword>
<dbReference type="InterPro" id="IPR045912">
    <property type="entry name" value="FOXJ2/3-like"/>
</dbReference>
<dbReference type="SUPFAM" id="SSF46785">
    <property type="entry name" value="Winged helix' DNA-binding domain"/>
    <property type="match status" value="1"/>
</dbReference>
<name>A0A0C3D9D9_9AGAM</name>
<feature type="region of interest" description="Disordered" evidence="6">
    <location>
        <begin position="131"/>
        <end position="171"/>
    </location>
</feature>
<keyword evidence="9" id="KW-1185">Reference proteome</keyword>